<evidence type="ECO:0000313" key="2">
    <source>
        <dbReference type="Proteomes" id="UP000234950"/>
    </source>
</evidence>
<dbReference type="Proteomes" id="UP000234950">
    <property type="component" value="Unassembled WGS sequence"/>
</dbReference>
<protein>
    <submittedName>
        <fullName evidence="1">Uncharacterized protein</fullName>
    </submittedName>
</protein>
<dbReference type="AlphaFoldDB" id="A0A2N5HLF9"/>
<sequence length="105" mass="12847">MNNKTSEIECLVCNGTHFRKGYFGAEYEKYDEVYNISENSEAEVNLILNSEEKDFKIKHYSKYYTYVCEDCGFIMNFNKEKRVESWKEERARKQKQRMYDWTKFK</sequence>
<organism evidence="1 2">
    <name type="scientific">Neobacillus cucumis</name>
    <dbReference type="NCBI Taxonomy" id="1740721"/>
    <lineage>
        <taxon>Bacteria</taxon>
        <taxon>Bacillati</taxon>
        <taxon>Bacillota</taxon>
        <taxon>Bacilli</taxon>
        <taxon>Bacillales</taxon>
        <taxon>Bacillaceae</taxon>
        <taxon>Neobacillus</taxon>
    </lineage>
</organism>
<proteinExistence type="predicted"/>
<evidence type="ECO:0000313" key="1">
    <source>
        <dbReference type="EMBL" id="PLS06359.1"/>
    </source>
</evidence>
<reference evidence="1 2" key="1">
    <citation type="submission" date="2017-11" db="EMBL/GenBank/DDBJ databases">
        <title>Comparitive Functional Genomics of Dry Heat Resistant strains isolated from the Viking Spacecraft.</title>
        <authorList>
            <person name="Seuylemezian A."/>
            <person name="Cooper K."/>
            <person name="Vaishampayan P."/>
        </authorList>
    </citation>
    <scope>NUCLEOTIDE SEQUENCE [LARGE SCALE GENOMIC DNA]</scope>
    <source>
        <strain evidence="1 2">V32-6</strain>
    </source>
</reference>
<dbReference type="EMBL" id="PGVE01000035">
    <property type="protein sequence ID" value="PLS06359.1"/>
    <property type="molecule type" value="Genomic_DNA"/>
</dbReference>
<accession>A0A2N5HLF9</accession>
<dbReference type="RefSeq" id="WP_101647254.1">
    <property type="nucleotide sequence ID" value="NZ_PGVE01000035.1"/>
</dbReference>
<dbReference type="OrthoDB" id="2969958at2"/>
<gene>
    <name evidence="1" type="ORF">CVD27_07370</name>
</gene>
<comment type="caution">
    <text evidence="1">The sequence shown here is derived from an EMBL/GenBank/DDBJ whole genome shotgun (WGS) entry which is preliminary data.</text>
</comment>
<name>A0A2N5HLF9_9BACI</name>
<keyword evidence="2" id="KW-1185">Reference proteome</keyword>